<dbReference type="Proteomes" id="UP000805614">
    <property type="component" value="Unassembled WGS sequence"/>
</dbReference>
<keyword evidence="2" id="KW-1185">Reference proteome</keyword>
<gene>
    <name evidence="1" type="ORF">HKK74_26565</name>
</gene>
<sequence length="86" mass="9859">MYVIRLPNGNLRVPHSAVLERGAGDEAGQVIGQAYVEIGPDDPDYERLAGQALTVEELEHRRRQWRDGDEALLQQFEEWKAQRNDD</sequence>
<organism evidence="1 2">
    <name type="scientific">Actinomadura alba</name>
    <dbReference type="NCBI Taxonomy" id="406431"/>
    <lineage>
        <taxon>Bacteria</taxon>
        <taxon>Bacillati</taxon>
        <taxon>Actinomycetota</taxon>
        <taxon>Actinomycetes</taxon>
        <taxon>Streptosporangiales</taxon>
        <taxon>Thermomonosporaceae</taxon>
        <taxon>Actinomadura</taxon>
    </lineage>
</organism>
<accession>A0ABR7LX22</accession>
<evidence type="ECO:0000313" key="2">
    <source>
        <dbReference type="Proteomes" id="UP000805614"/>
    </source>
</evidence>
<protein>
    <submittedName>
        <fullName evidence="1">Uncharacterized protein</fullName>
    </submittedName>
</protein>
<comment type="caution">
    <text evidence="1">The sequence shown here is derived from an EMBL/GenBank/DDBJ whole genome shotgun (WGS) entry which is preliminary data.</text>
</comment>
<name>A0ABR7LX22_9ACTN</name>
<dbReference type="RefSeq" id="WP_187246075.1">
    <property type="nucleotide sequence ID" value="NZ_BAAAOK010000037.1"/>
</dbReference>
<evidence type="ECO:0000313" key="1">
    <source>
        <dbReference type="EMBL" id="MBC6469032.1"/>
    </source>
</evidence>
<reference evidence="1 2" key="1">
    <citation type="submission" date="2020-06" db="EMBL/GenBank/DDBJ databases">
        <title>Actinomadura xiongansis sp. nov., isolated from soil of Baiyangdian.</title>
        <authorList>
            <person name="Zhang X."/>
        </authorList>
    </citation>
    <scope>NUCLEOTIDE SEQUENCE [LARGE SCALE GENOMIC DNA]</scope>
    <source>
        <strain evidence="1 2">HBUM206468</strain>
    </source>
</reference>
<dbReference type="EMBL" id="JABVEC010000023">
    <property type="protein sequence ID" value="MBC6469032.1"/>
    <property type="molecule type" value="Genomic_DNA"/>
</dbReference>
<proteinExistence type="predicted"/>